<keyword evidence="4" id="KW-0378">Hydrolase</keyword>
<feature type="binding site" evidence="4">
    <location>
        <begin position="53"/>
        <end position="58"/>
    </location>
    <ligand>
        <name>ATP</name>
        <dbReference type="ChEBI" id="CHEBI:30616"/>
    </ligand>
</feature>
<evidence type="ECO:0000256" key="2">
    <source>
        <dbReference type="ARBA" id="ARBA00022741"/>
    </source>
</evidence>
<dbReference type="PANTHER" id="PTHR11669">
    <property type="entry name" value="REPLICATION FACTOR C / DNA POLYMERASE III GAMMA-TAU SUBUNIT"/>
    <property type="match status" value="1"/>
</dbReference>
<evidence type="ECO:0000313" key="7">
    <source>
        <dbReference type="Proteomes" id="UP000279601"/>
    </source>
</evidence>
<accession>A0A1D3RL16</accession>
<comment type="function">
    <text evidence="4">Forms the sliding-clamp-loader together with the small subunit. Functions as an ATPase enzyme. The clamp loader holds the clamp in an open conformation and places it onto the DNA. 4 ATP molecules must bind to the sliding-clamp-loader before the latter can open the sliding clamp. ATP hydrolysis triggers the detachment of the sliding clamp from the sliding-clamp-loader, freeing the sliding clamp to track along DNA.</text>
</comment>
<feature type="binding site" evidence="4">
    <location>
        <begin position="12"/>
        <end position="15"/>
    </location>
    <ligand>
        <name>ATP</name>
        <dbReference type="ChEBI" id="CHEBI:30616"/>
    </ligand>
</feature>
<dbReference type="Gene3D" id="1.20.272.10">
    <property type="match status" value="1"/>
</dbReference>
<evidence type="ECO:0000259" key="5">
    <source>
        <dbReference type="SMART" id="SM00382"/>
    </source>
</evidence>
<dbReference type="PANTHER" id="PTHR11669:SF20">
    <property type="entry name" value="REPLICATION FACTOR C SUBUNIT 4"/>
    <property type="match status" value="1"/>
</dbReference>
<dbReference type="HAMAP" id="MF_04162">
    <property type="entry name" value="T4_Clamp_Loader_L"/>
    <property type="match status" value="1"/>
</dbReference>
<dbReference type="Gene3D" id="3.40.50.300">
    <property type="entry name" value="P-loop containing nucleotide triphosphate hydrolases"/>
    <property type="match status" value="1"/>
</dbReference>
<dbReference type="InterPro" id="IPR027417">
    <property type="entry name" value="P-loop_NTPase"/>
</dbReference>
<dbReference type="GeneID" id="65109190"/>
<feature type="binding site" evidence="4">
    <location>
        <position position="205"/>
    </location>
    <ligand>
        <name>ATP</name>
        <dbReference type="ChEBI" id="CHEBI:30616"/>
    </ligand>
</feature>
<name>A0A1D3RL16_9CAUD</name>
<keyword evidence="4" id="KW-0238">DNA-binding</keyword>
<comment type="similarity">
    <text evidence="4">Belongs to the Tevenvirinae sliding-clamp-loader large subunit family.</text>
</comment>
<protein>
    <recommendedName>
        <fullName evidence="4">Sliding-clamp-loader large subunit</fullName>
        <ecNumber evidence="4">3.6.4.-</ecNumber>
    </recommendedName>
    <alternativeName>
        <fullName evidence="4">Clamp loader gp44 subunit</fullName>
    </alternativeName>
</protein>
<dbReference type="InterPro" id="IPR048815">
    <property type="entry name" value="Gp44_lid"/>
</dbReference>
<evidence type="ECO:0000256" key="4">
    <source>
        <dbReference type="HAMAP-Rule" id="MF_04162"/>
    </source>
</evidence>
<dbReference type="Gene3D" id="1.10.8.60">
    <property type="match status" value="1"/>
</dbReference>
<dbReference type="Pfam" id="PF21429">
    <property type="entry name" value="Gp44_C"/>
    <property type="match status" value="1"/>
</dbReference>
<dbReference type="GO" id="GO:0006281">
    <property type="term" value="P:DNA repair"/>
    <property type="evidence" value="ECO:0007669"/>
    <property type="project" value="TreeGrafter"/>
</dbReference>
<dbReference type="Proteomes" id="UP000279601">
    <property type="component" value="Segment"/>
</dbReference>
<dbReference type="GO" id="GO:0006261">
    <property type="term" value="P:DNA-templated DNA replication"/>
    <property type="evidence" value="ECO:0007669"/>
    <property type="project" value="TreeGrafter"/>
</dbReference>
<keyword evidence="2 4" id="KW-0547">Nucleotide-binding</keyword>
<comment type="subunit">
    <text evidence="4">The sliding-clamp-loader consists of 4 large subunits and 1 small subunit. Interacts with the sliding clamp; this interaction allows the sliding-clamp-loader to open the sliding clamp. Part of the replicase complex that includes the DNA polymerase, the polymerase clamp, the clamp loader complex, the single-stranded DNA binding protein, the primase, the helicase and the helicase assembly factor.</text>
</comment>
<dbReference type="GO" id="GO:0003677">
    <property type="term" value="F:DNA binding"/>
    <property type="evidence" value="ECO:0007669"/>
    <property type="project" value="UniProtKB-UniRule"/>
</dbReference>
<feature type="binding site" evidence="4">
    <location>
        <position position="24"/>
    </location>
    <ligand>
        <name>ATP</name>
        <dbReference type="ChEBI" id="CHEBI:30616"/>
    </ligand>
</feature>
<sequence>MLSINEKEHIFEQKYRPQSISECILPEFDRQVFDAIIKKGTIPHMILVSASPGTGKTTLAKALCNDVGVEMMFVNGSDCKIDFVRGPLTNFATAASLSGKQKVIVIDEFDRSGLAESQRHLRSFMEAYSSNCTIIITANNIDGIIEPLQSRCRVIKFGQATDDDKRNMMKEMIRRCVEICKNENIKVEDLKVIAALVNKNFPDFRKTIGDLDHYSSKGVIDSGILDLVTKTSGDISDVIDALKSKDVKQLRALAPKYAVNYSWFIEKLANELYTKVDKASIIRMYEIVGENNQYHGVAASTELHITYMFMQLVVEMQFK</sequence>
<keyword evidence="7" id="KW-1185">Reference proteome</keyword>
<organism evidence="6 7">
    <name type="scientific">Cronobacter phage Pet-CM3-4</name>
    <dbReference type="NCBI Taxonomy" id="1892569"/>
    <lineage>
        <taxon>Viruses</taxon>
        <taxon>Duplodnaviria</taxon>
        <taxon>Heunggongvirae</taxon>
        <taxon>Uroviricota</taxon>
        <taxon>Caudoviricetes</taxon>
        <taxon>Pantevenvirales</taxon>
        <taxon>Straboviridae</taxon>
        <taxon>Tevenvirinae</taxon>
        <taxon>Karamvirus</taxon>
        <taxon>Karamvirus petcm34</taxon>
    </lineage>
</organism>
<dbReference type="Pfam" id="PF21328">
    <property type="entry name" value="Gp44_lid"/>
    <property type="match status" value="1"/>
</dbReference>
<evidence type="ECO:0000256" key="3">
    <source>
        <dbReference type="ARBA" id="ARBA00022840"/>
    </source>
</evidence>
<evidence type="ECO:0000313" key="6">
    <source>
        <dbReference type="EMBL" id="SCN45736.1"/>
    </source>
</evidence>
<reference evidence="7" key="1">
    <citation type="submission" date="2016-09" db="EMBL/GenBank/DDBJ databases">
        <authorList>
            <person name="Kajsik M."/>
        </authorList>
    </citation>
    <scope>NUCLEOTIDE SEQUENCE [LARGE SCALE GENOMIC DNA]</scope>
</reference>
<dbReference type="Pfam" id="PF00004">
    <property type="entry name" value="AAA"/>
    <property type="match status" value="1"/>
</dbReference>
<dbReference type="InterPro" id="IPR003593">
    <property type="entry name" value="AAA+_ATPase"/>
</dbReference>
<dbReference type="SUPFAM" id="SSF52540">
    <property type="entry name" value="P-loop containing nucleoside triphosphate hydrolases"/>
    <property type="match status" value="1"/>
</dbReference>
<dbReference type="InterPro" id="IPR003959">
    <property type="entry name" value="ATPase_AAA_core"/>
</dbReference>
<keyword evidence="1" id="KW-0235">DNA replication</keyword>
<dbReference type="GO" id="GO:0005524">
    <property type="term" value="F:ATP binding"/>
    <property type="evidence" value="ECO:0007669"/>
    <property type="project" value="UniProtKB-UniRule"/>
</dbReference>
<dbReference type="EMBL" id="LT614807">
    <property type="protein sequence ID" value="SCN45736.1"/>
    <property type="molecule type" value="Genomic_DNA"/>
</dbReference>
<dbReference type="SMART" id="SM00382">
    <property type="entry name" value="AAA"/>
    <property type="match status" value="1"/>
</dbReference>
<keyword evidence="3 4" id="KW-0067">ATP-binding</keyword>
<dbReference type="RefSeq" id="YP_010091658.1">
    <property type="nucleotide sequence ID" value="NC_055726.1"/>
</dbReference>
<feature type="domain" description="AAA+ ATPase" evidence="5">
    <location>
        <begin position="42"/>
        <end position="161"/>
    </location>
</feature>
<keyword evidence="4" id="KW-1194">Viral DNA replication</keyword>
<proteinExistence type="inferred from homology"/>
<dbReference type="EC" id="3.6.4.-" evidence="4"/>
<dbReference type="InterPro" id="IPR048817">
    <property type="entry name" value="Gp44_C"/>
</dbReference>
<dbReference type="InterPro" id="IPR046388">
    <property type="entry name" value="T4_Clamp_Loader_L"/>
</dbReference>
<evidence type="ECO:0000256" key="1">
    <source>
        <dbReference type="ARBA" id="ARBA00022705"/>
    </source>
</evidence>
<dbReference type="InterPro" id="IPR050238">
    <property type="entry name" value="DNA_Rep/Repair_Clamp_Loader"/>
</dbReference>
<dbReference type="GO" id="GO:0016887">
    <property type="term" value="F:ATP hydrolysis activity"/>
    <property type="evidence" value="ECO:0007669"/>
    <property type="project" value="UniProtKB-UniRule"/>
</dbReference>
<dbReference type="GO" id="GO:0039693">
    <property type="term" value="P:viral DNA genome replication"/>
    <property type="evidence" value="ECO:0007669"/>
    <property type="project" value="UniProtKB-UniRule"/>
</dbReference>
<dbReference type="GO" id="GO:0003689">
    <property type="term" value="F:DNA clamp loader activity"/>
    <property type="evidence" value="ECO:0007669"/>
    <property type="project" value="UniProtKB-UniRule"/>
</dbReference>
<dbReference type="KEGG" id="vg:65109190"/>